<proteinExistence type="predicted"/>
<evidence type="ECO:0000313" key="2">
    <source>
        <dbReference type="Proteomes" id="UP001175211"/>
    </source>
</evidence>
<name>A0AA39N0F4_ARMTA</name>
<gene>
    <name evidence="1" type="ORF">EV420DRAFT_1482117</name>
</gene>
<accession>A0AA39N0F4</accession>
<dbReference type="RefSeq" id="XP_060328160.1">
    <property type="nucleotide sequence ID" value="XM_060469860.1"/>
</dbReference>
<dbReference type="Proteomes" id="UP001175211">
    <property type="component" value="Unassembled WGS sequence"/>
</dbReference>
<evidence type="ECO:0008006" key="3">
    <source>
        <dbReference type="Google" id="ProtNLM"/>
    </source>
</evidence>
<comment type="caution">
    <text evidence="1">The sequence shown here is derived from an EMBL/GenBank/DDBJ whole genome shotgun (WGS) entry which is preliminary data.</text>
</comment>
<evidence type="ECO:0000313" key="1">
    <source>
        <dbReference type="EMBL" id="KAK0452824.1"/>
    </source>
</evidence>
<dbReference type="EMBL" id="JAUEPS010000030">
    <property type="protein sequence ID" value="KAK0452824.1"/>
    <property type="molecule type" value="Genomic_DNA"/>
</dbReference>
<dbReference type="AlphaFoldDB" id="A0AA39N0F4"/>
<sequence>MTPTLSMLLGTNDCPSSHQYGALLTSKGKVEDALHEIDMIMTHLEHGRRQLQDIHQSHRSVMSPIRRLPVEILARIFALSTCSFYDVFDPHLKDGPWTLSKVCSGWRVVATRCCPKMWKNMNIACKVAPRDPEALLRLVFSQCRDDPLHIRIGEIGEALIALLPIIMEESRRWRTFEVSYPNPKLVDVLQTVQGKLDILESLRLHMPNDAGQTLTRTFEVAPKLTRVELMNRKGEMQISLPFSQLLTYIDDSYPRVAGMSSAEYFLNILKKSPRLFKFHAGRYLWFLGQHTIVHPAVVPPIVHESLEELSSYDPALLRSVLLPKLKVLKMETPDGKYSLRTPLLALCELIINSNCSLTSLTLRNVALGGWKDVLVLTPCLTTLEVVMRHAFGAYTAGFLSGLVGGLAERGKDPEDSSQYVIVPLLNNLTIEVADTSGDSIIYYGFFNRDFVDMVASRYHSAALQHIRVVAQSNGPNEGIDFWRFGSDEFRWMEKLRSDGLKISVFEEIGQGREPIKHLVTEE</sequence>
<keyword evidence="2" id="KW-1185">Reference proteome</keyword>
<organism evidence="1 2">
    <name type="scientific">Armillaria tabescens</name>
    <name type="common">Ringless honey mushroom</name>
    <name type="synonym">Agaricus tabescens</name>
    <dbReference type="NCBI Taxonomy" id="1929756"/>
    <lineage>
        <taxon>Eukaryota</taxon>
        <taxon>Fungi</taxon>
        <taxon>Dikarya</taxon>
        <taxon>Basidiomycota</taxon>
        <taxon>Agaricomycotina</taxon>
        <taxon>Agaricomycetes</taxon>
        <taxon>Agaricomycetidae</taxon>
        <taxon>Agaricales</taxon>
        <taxon>Marasmiineae</taxon>
        <taxon>Physalacriaceae</taxon>
        <taxon>Desarmillaria</taxon>
    </lineage>
</organism>
<dbReference type="GeneID" id="85353408"/>
<protein>
    <recommendedName>
        <fullName evidence="3">F-box domain-containing protein</fullName>
    </recommendedName>
</protein>
<reference evidence="1" key="1">
    <citation type="submission" date="2023-06" db="EMBL/GenBank/DDBJ databases">
        <authorList>
            <consortium name="Lawrence Berkeley National Laboratory"/>
            <person name="Ahrendt S."/>
            <person name="Sahu N."/>
            <person name="Indic B."/>
            <person name="Wong-Bajracharya J."/>
            <person name="Merenyi Z."/>
            <person name="Ke H.-M."/>
            <person name="Monk M."/>
            <person name="Kocsube S."/>
            <person name="Drula E."/>
            <person name="Lipzen A."/>
            <person name="Balint B."/>
            <person name="Henrissat B."/>
            <person name="Andreopoulos B."/>
            <person name="Martin F.M."/>
            <person name="Harder C.B."/>
            <person name="Rigling D."/>
            <person name="Ford K.L."/>
            <person name="Foster G.D."/>
            <person name="Pangilinan J."/>
            <person name="Papanicolaou A."/>
            <person name="Barry K."/>
            <person name="LaButti K."/>
            <person name="Viragh M."/>
            <person name="Koriabine M."/>
            <person name="Yan M."/>
            <person name="Riley R."/>
            <person name="Champramary S."/>
            <person name="Plett K.L."/>
            <person name="Tsai I.J."/>
            <person name="Slot J."/>
            <person name="Sipos G."/>
            <person name="Plett J."/>
            <person name="Nagy L.G."/>
            <person name="Grigoriev I.V."/>
        </authorList>
    </citation>
    <scope>NUCLEOTIDE SEQUENCE</scope>
    <source>
        <strain evidence="1">CCBAS 213</strain>
    </source>
</reference>